<dbReference type="SMART" id="SM00487">
    <property type="entry name" value="DEXDc"/>
    <property type="match status" value="1"/>
</dbReference>
<dbReference type="OrthoDB" id="413460at2759"/>
<dbReference type="InterPro" id="IPR049730">
    <property type="entry name" value="SNF2/RAD54-like_C"/>
</dbReference>
<keyword evidence="6" id="KW-1185">Reference proteome</keyword>
<evidence type="ECO:0000313" key="5">
    <source>
        <dbReference type="EMBL" id="KAG5512281.1"/>
    </source>
</evidence>
<dbReference type="Proteomes" id="UP000674318">
    <property type="component" value="Chromosome 1"/>
</dbReference>
<evidence type="ECO:0000259" key="4">
    <source>
        <dbReference type="PROSITE" id="PS51194"/>
    </source>
</evidence>
<organism evidence="5 6">
    <name type="scientific">Porcisia hertigi</name>
    <dbReference type="NCBI Taxonomy" id="2761500"/>
    <lineage>
        <taxon>Eukaryota</taxon>
        <taxon>Discoba</taxon>
        <taxon>Euglenozoa</taxon>
        <taxon>Kinetoplastea</taxon>
        <taxon>Metakinetoplastina</taxon>
        <taxon>Trypanosomatida</taxon>
        <taxon>Trypanosomatidae</taxon>
        <taxon>Leishmaniinae</taxon>
        <taxon>Porcisia</taxon>
    </lineage>
</organism>
<feature type="compositionally biased region" description="Basic and acidic residues" evidence="2">
    <location>
        <begin position="761"/>
        <end position="772"/>
    </location>
</feature>
<feature type="domain" description="Helicase C-terminal" evidence="4">
    <location>
        <begin position="485"/>
        <end position="650"/>
    </location>
</feature>
<dbReference type="Gene3D" id="3.40.50.10810">
    <property type="entry name" value="Tandem AAA-ATPase domain"/>
    <property type="match status" value="1"/>
</dbReference>
<dbReference type="InterPro" id="IPR001650">
    <property type="entry name" value="Helicase_C-like"/>
</dbReference>
<feature type="compositionally biased region" description="Polar residues" evidence="2">
    <location>
        <begin position="46"/>
        <end position="75"/>
    </location>
</feature>
<dbReference type="Pfam" id="PF00271">
    <property type="entry name" value="Helicase_C"/>
    <property type="match status" value="1"/>
</dbReference>
<feature type="compositionally biased region" description="Low complexity" evidence="2">
    <location>
        <begin position="28"/>
        <end position="40"/>
    </location>
</feature>
<dbReference type="AlphaFoldDB" id="A0A836YIE9"/>
<gene>
    <name evidence="5" type="ORF">JKF63_07803</name>
</gene>
<dbReference type="InterPro" id="IPR027417">
    <property type="entry name" value="P-loop_NTPase"/>
</dbReference>
<feature type="region of interest" description="Disordered" evidence="2">
    <location>
        <begin position="1"/>
        <end position="82"/>
    </location>
</feature>
<feature type="compositionally biased region" description="Polar residues" evidence="2">
    <location>
        <begin position="14"/>
        <end position="27"/>
    </location>
</feature>
<evidence type="ECO:0008006" key="7">
    <source>
        <dbReference type="Google" id="ProtNLM"/>
    </source>
</evidence>
<dbReference type="PROSITE" id="PS51194">
    <property type="entry name" value="HELICASE_CTER"/>
    <property type="match status" value="1"/>
</dbReference>
<feature type="region of interest" description="Disordered" evidence="2">
    <location>
        <begin position="738"/>
        <end position="779"/>
    </location>
</feature>
<dbReference type="GeneID" id="94293811"/>
<dbReference type="KEGG" id="phet:94293811"/>
<evidence type="ECO:0000259" key="3">
    <source>
        <dbReference type="PROSITE" id="PS51192"/>
    </source>
</evidence>
<dbReference type="SMART" id="SM00490">
    <property type="entry name" value="HELICc"/>
    <property type="match status" value="1"/>
</dbReference>
<dbReference type="InterPro" id="IPR050496">
    <property type="entry name" value="SNF2_RAD54_helicase_repair"/>
</dbReference>
<accession>A0A836YIE9</accession>
<dbReference type="EMBL" id="JAFJZO010000001">
    <property type="protein sequence ID" value="KAG5512281.1"/>
    <property type="molecule type" value="Genomic_DNA"/>
</dbReference>
<keyword evidence="1" id="KW-0378">Hydrolase</keyword>
<dbReference type="PROSITE" id="PS51192">
    <property type="entry name" value="HELICASE_ATP_BIND_1"/>
    <property type="match status" value="1"/>
</dbReference>
<protein>
    <recommendedName>
        <fullName evidence="7">DNA excision/repair protein SNF2</fullName>
    </recommendedName>
</protein>
<dbReference type="RefSeq" id="XP_067759993.1">
    <property type="nucleotide sequence ID" value="XM_067903734.1"/>
</dbReference>
<dbReference type="GO" id="GO:0015616">
    <property type="term" value="F:DNA translocase activity"/>
    <property type="evidence" value="ECO:0007669"/>
    <property type="project" value="TreeGrafter"/>
</dbReference>
<sequence length="799" mass="87809">MEDDDDLLNDLLSWTPSKPCGSSTKSGAHTVAASSTSPSAVHRHSYSGSLRETCVNTETGTPNTGKADTQRSCHNANDADETRRVQSTVFASAETSPQLPPLPSPSPPLFHIQPDIDRRLYPHQREGVQWLYSRHCKSRACLLADEMGLGKTVQVAVFLGQLYANKMVKTTILIVPPTLVPVWTAAIAEWGGVSLAPLVEVIHSESRPKRQARWQKLRYGLPCVLLTTYGVLRQDAADMSATLVDYVVLDEVHWIKDSTTSVFKKALTLSARHKIALTGTPLMNTFNDMWSIFRFLDGSIIDMEKSSFNAVSGTLLRGNQRDASAAQREAAAGELARLQAAIRPFMLRREKRDVATGVLSSRKEDVVVWVRLTNVQQELYAAFLNSKEVTTARDGAVDVDIADSSVGEEGIVTGSCPGADDTSAAAATASLSSNPLLLLTMLSQICSHPWLSLVDEAFVTALARHPYEAPVAELGDIFSGSKLWVALRLVVRCVSDQRKVLVFSRSKRLLHLLSFLLREWRLAHTQVDGDMPSERRCAEVDRFNSDAGVWVCLLTTQVGGVGLTFTGASAVVLLDPSWNPSADDQAVDRVHRIGQQRDVVIFRLVTCGTVEEKIYRNQIFKRMAALQSTKSDSSGGRRRSPTPQADGDLYRYFTRVQLRSMFVMEDLVHTSTAEQLELLHPGQVRSQLREELCKIEGVCNVSDNASVLTETVAADAGGRHVAQRVYSPLASPERMCCTESLSPAPSQASPSQQTMTRLRSRSHDLQETGDASRRHRVDVEGSLPNECVAREGYDGFANH</sequence>
<dbReference type="GO" id="GO:0005524">
    <property type="term" value="F:ATP binding"/>
    <property type="evidence" value="ECO:0007669"/>
    <property type="project" value="InterPro"/>
</dbReference>
<feature type="domain" description="Helicase ATP-binding" evidence="3">
    <location>
        <begin position="132"/>
        <end position="299"/>
    </location>
</feature>
<dbReference type="CDD" id="cd18793">
    <property type="entry name" value="SF2_C_SNF"/>
    <property type="match status" value="1"/>
</dbReference>
<dbReference type="GO" id="GO:0016787">
    <property type="term" value="F:hydrolase activity"/>
    <property type="evidence" value="ECO:0007669"/>
    <property type="project" value="UniProtKB-KW"/>
</dbReference>
<dbReference type="InterPro" id="IPR038718">
    <property type="entry name" value="SNF2-like_sf"/>
</dbReference>
<dbReference type="Pfam" id="PF00176">
    <property type="entry name" value="SNF2-rel_dom"/>
    <property type="match status" value="1"/>
</dbReference>
<evidence type="ECO:0000256" key="1">
    <source>
        <dbReference type="ARBA" id="ARBA00022801"/>
    </source>
</evidence>
<name>A0A836YIE9_9TRYP</name>
<dbReference type="PANTHER" id="PTHR45629">
    <property type="entry name" value="SNF2/RAD54 FAMILY MEMBER"/>
    <property type="match status" value="1"/>
</dbReference>
<comment type="caution">
    <text evidence="5">The sequence shown here is derived from an EMBL/GenBank/DDBJ whole genome shotgun (WGS) entry which is preliminary data.</text>
</comment>
<dbReference type="SUPFAM" id="SSF52540">
    <property type="entry name" value="P-loop containing nucleoside triphosphate hydrolases"/>
    <property type="match status" value="2"/>
</dbReference>
<evidence type="ECO:0000256" key="2">
    <source>
        <dbReference type="SAM" id="MobiDB-lite"/>
    </source>
</evidence>
<reference evidence="5 6" key="1">
    <citation type="submission" date="2021-02" db="EMBL/GenBank/DDBJ databases">
        <title>Porcisia hertigi Genome sequencing and assembly.</title>
        <authorList>
            <person name="Almutairi H."/>
            <person name="Gatherer D."/>
        </authorList>
    </citation>
    <scope>NUCLEOTIDE SEQUENCE [LARGE SCALE GENOMIC DNA]</scope>
    <source>
        <strain evidence="5 6">C119</strain>
    </source>
</reference>
<feature type="compositionally biased region" description="Low complexity" evidence="2">
    <location>
        <begin position="742"/>
        <end position="753"/>
    </location>
</feature>
<proteinExistence type="predicted"/>
<dbReference type="InterPro" id="IPR000330">
    <property type="entry name" value="SNF2_N"/>
</dbReference>
<dbReference type="Gene3D" id="3.40.50.300">
    <property type="entry name" value="P-loop containing nucleotide triphosphate hydrolases"/>
    <property type="match status" value="1"/>
</dbReference>
<dbReference type="InterPro" id="IPR014001">
    <property type="entry name" value="Helicase_ATP-bd"/>
</dbReference>
<dbReference type="PANTHER" id="PTHR45629:SF7">
    <property type="entry name" value="DNA EXCISION REPAIR PROTEIN ERCC-6-RELATED"/>
    <property type="match status" value="1"/>
</dbReference>
<evidence type="ECO:0000313" key="6">
    <source>
        <dbReference type="Proteomes" id="UP000674318"/>
    </source>
</evidence>